<evidence type="ECO:0000256" key="1">
    <source>
        <dbReference type="SAM" id="MobiDB-lite"/>
    </source>
</evidence>
<keyword evidence="2" id="KW-1133">Transmembrane helix</keyword>
<protein>
    <submittedName>
        <fullName evidence="3">Uncharacterized protein</fullName>
    </submittedName>
</protein>
<reference evidence="3 4" key="1">
    <citation type="submission" date="2017-07" db="EMBL/GenBank/DDBJ databases">
        <title>Genome sequencing and assembly of Paenibacillus rigui.</title>
        <authorList>
            <person name="Mayilraj S."/>
        </authorList>
    </citation>
    <scope>NUCLEOTIDE SEQUENCE [LARGE SCALE GENOMIC DNA]</scope>
    <source>
        <strain evidence="3 4">JCM 16352</strain>
    </source>
</reference>
<keyword evidence="4" id="KW-1185">Reference proteome</keyword>
<evidence type="ECO:0000313" key="3">
    <source>
        <dbReference type="EMBL" id="OXM84692.1"/>
    </source>
</evidence>
<dbReference type="OrthoDB" id="2476549at2"/>
<feature type="region of interest" description="Disordered" evidence="1">
    <location>
        <begin position="103"/>
        <end position="141"/>
    </location>
</feature>
<evidence type="ECO:0000313" key="4">
    <source>
        <dbReference type="Proteomes" id="UP000215509"/>
    </source>
</evidence>
<name>A0A229UMU1_9BACL</name>
<dbReference type="AlphaFoldDB" id="A0A229UMU1"/>
<dbReference type="EMBL" id="NMQW01000027">
    <property type="protein sequence ID" value="OXM84692.1"/>
    <property type="molecule type" value="Genomic_DNA"/>
</dbReference>
<keyword evidence="2" id="KW-0472">Membrane</keyword>
<feature type="transmembrane region" description="Helical" evidence="2">
    <location>
        <begin position="36"/>
        <end position="54"/>
    </location>
</feature>
<sequence length="141" mass="15670">MMGTIRWNFVIGLVSLVITFMSSITHNIWMTTILRSVYSFIILFLLTFLFRWVLGTMAGFNKLAGTDEQQEAADKEKGTALDLSTPDEEAALHQMLKDSLDPNANAVDPGFSPLNPPKLSTKGNSMEPGEMAQAVRRMTEE</sequence>
<comment type="caution">
    <text evidence="3">The sequence shown here is derived from an EMBL/GenBank/DDBJ whole genome shotgun (WGS) entry which is preliminary data.</text>
</comment>
<feature type="transmembrane region" description="Helical" evidence="2">
    <location>
        <begin position="7"/>
        <end position="30"/>
    </location>
</feature>
<dbReference type="Proteomes" id="UP000215509">
    <property type="component" value="Unassembled WGS sequence"/>
</dbReference>
<accession>A0A229UMU1</accession>
<proteinExistence type="predicted"/>
<dbReference type="RefSeq" id="WP_094016547.1">
    <property type="nucleotide sequence ID" value="NZ_NMQW01000027.1"/>
</dbReference>
<keyword evidence="2" id="KW-0812">Transmembrane</keyword>
<organism evidence="3 4">
    <name type="scientific">Paenibacillus rigui</name>
    <dbReference type="NCBI Taxonomy" id="554312"/>
    <lineage>
        <taxon>Bacteria</taxon>
        <taxon>Bacillati</taxon>
        <taxon>Bacillota</taxon>
        <taxon>Bacilli</taxon>
        <taxon>Bacillales</taxon>
        <taxon>Paenibacillaceae</taxon>
        <taxon>Paenibacillus</taxon>
    </lineage>
</organism>
<evidence type="ECO:0000256" key="2">
    <source>
        <dbReference type="SAM" id="Phobius"/>
    </source>
</evidence>
<gene>
    <name evidence="3" type="ORF">CF651_19505</name>
</gene>